<dbReference type="EMBL" id="GEDG01032468">
    <property type="protein sequence ID" value="JAP10800.1"/>
    <property type="molecule type" value="Transcribed_RNA"/>
</dbReference>
<sequence>MDVETMTYTRVGFQLNFIKNTELKLDYLQSKGPTSKSFTKFLTNFLTTLRLKKHKNNFRQSFDLNKCFYRS</sequence>
<accession>A0A0V0GTS4</accession>
<evidence type="ECO:0000313" key="1">
    <source>
        <dbReference type="EMBL" id="JAP10800.1"/>
    </source>
</evidence>
<protein>
    <submittedName>
        <fullName evidence="1">Putative ovule protein</fullName>
    </submittedName>
</protein>
<name>A0A0V0GTS4_SOLCH</name>
<organism evidence="1">
    <name type="scientific">Solanum chacoense</name>
    <name type="common">Chaco potato</name>
    <dbReference type="NCBI Taxonomy" id="4108"/>
    <lineage>
        <taxon>Eukaryota</taxon>
        <taxon>Viridiplantae</taxon>
        <taxon>Streptophyta</taxon>
        <taxon>Embryophyta</taxon>
        <taxon>Tracheophyta</taxon>
        <taxon>Spermatophyta</taxon>
        <taxon>Magnoliopsida</taxon>
        <taxon>eudicotyledons</taxon>
        <taxon>Gunneridae</taxon>
        <taxon>Pentapetalae</taxon>
        <taxon>asterids</taxon>
        <taxon>lamiids</taxon>
        <taxon>Solanales</taxon>
        <taxon>Solanaceae</taxon>
        <taxon>Solanoideae</taxon>
        <taxon>Solaneae</taxon>
        <taxon>Solanum</taxon>
    </lineage>
</organism>
<dbReference type="AlphaFoldDB" id="A0A0V0GTS4"/>
<proteinExistence type="predicted"/>
<reference evidence="1" key="1">
    <citation type="submission" date="2015-12" db="EMBL/GenBank/DDBJ databases">
        <title>Gene expression during late stages of embryo sac development: a critical building block for successful pollen-pistil interactions.</title>
        <authorList>
            <person name="Liu Y."/>
            <person name="Joly V."/>
            <person name="Sabar M."/>
            <person name="Matton D.P."/>
        </authorList>
    </citation>
    <scope>NUCLEOTIDE SEQUENCE</scope>
</reference>